<organism evidence="2 3">
    <name type="scientific">Pseudothioclava arenosa</name>
    <dbReference type="NCBI Taxonomy" id="1795308"/>
    <lineage>
        <taxon>Bacteria</taxon>
        <taxon>Pseudomonadati</taxon>
        <taxon>Pseudomonadota</taxon>
        <taxon>Alphaproteobacteria</taxon>
        <taxon>Rhodobacterales</taxon>
        <taxon>Paracoccaceae</taxon>
        <taxon>Pseudothioclava</taxon>
    </lineage>
</organism>
<proteinExistence type="predicted"/>
<reference evidence="2 3" key="1">
    <citation type="submission" date="2017-09" db="EMBL/GenBank/DDBJ databases">
        <title>A multilocus sequence analysis scheme for characterization of bacteria in the genus Thioclava.</title>
        <authorList>
            <person name="Liu Y."/>
            <person name="Shao Z."/>
        </authorList>
    </citation>
    <scope>NUCLEOTIDE SEQUENCE [LARGE SCALE GENOMIC DNA]</scope>
    <source>
        <strain evidence="2 3">CAU 1312</strain>
    </source>
</reference>
<dbReference type="PROSITE" id="PS51379">
    <property type="entry name" value="4FE4S_FER_2"/>
    <property type="match status" value="1"/>
</dbReference>
<sequence length="205" mass="21831">MIAALATALAAERLFLSGSLHQEGETIYLVSPDEPGFWAHFTASPEFRDGAAHPLDRWSERVIAPIAAAFGGHGLFPFGTPRTSFIPLILASGQAFTSPIRFPVHARMGLLASYRGAIAVPGLHDLLPPATSPCIGCAAPCRVACPIEAFSDAGYDVRSCYAYLDTPEAVDCTSGGCLARRACPASQGYGRLPEQTAWHMRQSLK</sequence>
<dbReference type="OrthoDB" id="8279740at2"/>
<protein>
    <submittedName>
        <fullName evidence="2">Ferredoxin</fullName>
    </submittedName>
</protein>
<dbReference type="EMBL" id="NTJD01000008">
    <property type="protein sequence ID" value="PCD76002.1"/>
    <property type="molecule type" value="Genomic_DNA"/>
</dbReference>
<dbReference type="Proteomes" id="UP000243507">
    <property type="component" value="Unassembled WGS sequence"/>
</dbReference>
<evidence type="ECO:0000313" key="2">
    <source>
        <dbReference type="EMBL" id="PCD76002.1"/>
    </source>
</evidence>
<accession>A0A2A4CP13</accession>
<evidence type="ECO:0000259" key="1">
    <source>
        <dbReference type="PROSITE" id="PS51379"/>
    </source>
</evidence>
<comment type="caution">
    <text evidence="2">The sequence shown here is derived from an EMBL/GenBank/DDBJ whole genome shotgun (WGS) entry which is preliminary data.</text>
</comment>
<evidence type="ECO:0000313" key="3">
    <source>
        <dbReference type="Proteomes" id="UP000243507"/>
    </source>
</evidence>
<gene>
    <name evidence="2" type="ORF">CLN94_10955</name>
</gene>
<dbReference type="InterPro" id="IPR017896">
    <property type="entry name" value="4Fe4S_Fe-S-bd"/>
</dbReference>
<dbReference type="RefSeq" id="WP_096433989.1">
    <property type="nucleotide sequence ID" value="NZ_NTJD01000008.1"/>
</dbReference>
<feature type="domain" description="4Fe-4S ferredoxin-type" evidence="1">
    <location>
        <begin position="127"/>
        <end position="155"/>
    </location>
</feature>
<keyword evidence="3" id="KW-1185">Reference proteome</keyword>
<dbReference type="AlphaFoldDB" id="A0A2A4CP13"/>
<name>A0A2A4CP13_9RHOB</name>